<evidence type="ECO:0000256" key="8">
    <source>
        <dbReference type="ARBA" id="ARBA00022842"/>
    </source>
</evidence>
<dbReference type="PROSITE" id="PS00793">
    <property type="entry name" value="DHPS_2"/>
    <property type="match status" value="1"/>
</dbReference>
<evidence type="ECO:0000256" key="9">
    <source>
        <dbReference type="ARBA" id="ARBA00022909"/>
    </source>
</evidence>
<comment type="pathway">
    <text evidence="4">Cofactor biosynthesis; tetrahydrofolate biosynthesis; 7,8-dihydrofolate from 2-amino-4-hydroxy-6-hydroxymethyl-7,8-dihydropteridine diphosphate and 4-aminobenzoate: step 1/2.</text>
</comment>
<evidence type="ECO:0000256" key="7">
    <source>
        <dbReference type="ARBA" id="ARBA00022723"/>
    </source>
</evidence>
<evidence type="ECO:0000256" key="2">
    <source>
        <dbReference type="ARBA" id="ARBA00000198"/>
    </source>
</evidence>
<dbReference type="NCBIfam" id="TIGR01496">
    <property type="entry name" value="DHPS"/>
    <property type="match status" value="1"/>
</dbReference>
<dbReference type="PANTHER" id="PTHR20941">
    <property type="entry name" value="FOLATE SYNTHESIS PROTEINS"/>
    <property type="match status" value="1"/>
</dbReference>
<protein>
    <recommendedName>
        <fullName evidence="5">dihydropteroate synthase</fullName>
        <ecNumber evidence="5">2.5.1.15</ecNumber>
    </recommendedName>
</protein>
<evidence type="ECO:0000256" key="4">
    <source>
        <dbReference type="ARBA" id="ARBA00004763"/>
    </source>
</evidence>
<comment type="catalytic activity">
    <reaction evidence="2">
        <text>6-hydroxymethyl-7,8-dihydropterin + ATP = (7,8-dihydropterin-6-yl)methyl diphosphate + AMP + H(+)</text>
        <dbReference type="Rhea" id="RHEA:11412"/>
        <dbReference type="ChEBI" id="CHEBI:15378"/>
        <dbReference type="ChEBI" id="CHEBI:30616"/>
        <dbReference type="ChEBI" id="CHEBI:44841"/>
        <dbReference type="ChEBI" id="CHEBI:72950"/>
        <dbReference type="ChEBI" id="CHEBI:456215"/>
        <dbReference type="EC" id="2.7.6.3"/>
    </reaction>
</comment>
<evidence type="ECO:0000259" key="10">
    <source>
        <dbReference type="PROSITE" id="PS50972"/>
    </source>
</evidence>
<organism evidence="11">
    <name type="scientific">Paulinella micropora</name>
    <dbReference type="NCBI Taxonomy" id="1928728"/>
    <lineage>
        <taxon>Eukaryota</taxon>
        <taxon>Sar</taxon>
        <taxon>Rhizaria</taxon>
        <taxon>Cercozoa</taxon>
        <taxon>Imbricatea</taxon>
        <taxon>Silicofilosea</taxon>
        <taxon>Euglyphida</taxon>
        <taxon>Paulinellidae</taxon>
        <taxon>Paulinella</taxon>
    </lineage>
</organism>
<reference evidence="11" key="1">
    <citation type="journal article" date="2017" name="Protist">
        <title>Diversity of the Photosynthetic Paulinella Species, with the Description of Paulinella micropora sp. nov. and the Chromatophore Genome Sequence for strain KR01.</title>
        <authorList>
            <person name="Lhee D."/>
            <person name="Yang E.C."/>
            <person name="Kim J.I."/>
            <person name="Nakayama T."/>
            <person name="Zuccarello G."/>
            <person name="Andersen R.A."/>
            <person name="Yoon H.S."/>
        </authorList>
    </citation>
    <scope>NUCLEOTIDE SEQUENCE</scope>
    <source>
        <strain evidence="11">KR01</strain>
    </source>
</reference>
<gene>
    <name evidence="11" type="ORF">PCKR_792</name>
</gene>
<dbReference type="GO" id="GO:0003848">
    <property type="term" value="F:2-amino-4-hydroxy-6-hydroxymethyldihydropteridine diphosphokinase activity"/>
    <property type="evidence" value="ECO:0007669"/>
    <property type="project" value="UniProtKB-EC"/>
</dbReference>
<dbReference type="InterPro" id="IPR011005">
    <property type="entry name" value="Dihydropteroate_synth-like_sf"/>
</dbReference>
<dbReference type="EMBL" id="KX897545">
    <property type="protein sequence ID" value="APP88556.1"/>
    <property type="molecule type" value="Genomic_DNA"/>
</dbReference>
<evidence type="ECO:0000256" key="5">
    <source>
        <dbReference type="ARBA" id="ARBA00012458"/>
    </source>
</evidence>
<geneLocation type="plastid" evidence="11"/>
<dbReference type="Gene3D" id="3.20.20.20">
    <property type="entry name" value="Dihydropteroate synthase-like"/>
    <property type="match status" value="1"/>
</dbReference>
<keyword evidence="8" id="KW-0460">Magnesium</keyword>
<evidence type="ECO:0000313" key="11">
    <source>
        <dbReference type="EMBL" id="APP88556.1"/>
    </source>
</evidence>
<dbReference type="SUPFAM" id="SSF51717">
    <property type="entry name" value="Dihydropteroate synthetase-like"/>
    <property type="match status" value="1"/>
</dbReference>
<comment type="catalytic activity">
    <reaction evidence="1">
        <text>(7,8-dihydropterin-6-yl)methyl diphosphate + 4-aminobenzoate = 7,8-dihydropteroate + diphosphate</text>
        <dbReference type="Rhea" id="RHEA:19949"/>
        <dbReference type="ChEBI" id="CHEBI:17836"/>
        <dbReference type="ChEBI" id="CHEBI:17839"/>
        <dbReference type="ChEBI" id="CHEBI:33019"/>
        <dbReference type="ChEBI" id="CHEBI:72950"/>
        <dbReference type="EC" id="2.5.1.15"/>
    </reaction>
</comment>
<comment type="cofactor">
    <cofactor evidence="3">
        <name>Mg(2+)</name>
        <dbReference type="ChEBI" id="CHEBI:18420"/>
    </cofactor>
</comment>
<feature type="domain" description="Pterin-binding" evidence="10">
    <location>
        <begin position="1"/>
        <end position="253"/>
    </location>
</feature>
<keyword evidence="9" id="KW-0289">Folate biosynthesis</keyword>
<dbReference type="PROSITE" id="PS50972">
    <property type="entry name" value="PTERIN_BINDING"/>
    <property type="match status" value="1"/>
</dbReference>
<dbReference type="GO" id="GO:0005740">
    <property type="term" value="C:mitochondrial envelope"/>
    <property type="evidence" value="ECO:0007669"/>
    <property type="project" value="TreeGrafter"/>
</dbReference>
<dbReference type="EC" id="2.5.1.15" evidence="5"/>
<evidence type="ECO:0000256" key="1">
    <source>
        <dbReference type="ARBA" id="ARBA00000012"/>
    </source>
</evidence>
<proteinExistence type="predicted"/>
<sequence>MGILNVTPDSFSDGGESFDLNIALLQAQSLIEQGAQVIDLGAQSTRPGAEEVGPTVEQERLLPVLETIRLKYPEILISVDTFHSEVAQAALEKGANWINDISGGRRDSELLRVVASSGCFYILTHSRGYSQNMNRLAKYCNTSLEVKQELLQATERAIRLGVSPEKIIWDPGLGFAKSTSQVICVLRCLPLLKSEGFPILIGPSRKRFIGEITEEYEPKARMWGTAGVVSCAISLGADIVRVHDVEPMIKIIRLSDILCRSLA</sequence>
<keyword evidence="7" id="KW-0479">Metal-binding</keyword>
<dbReference type="Pfam" id="PF00809">
    <property type="entry name" value="Pterin_bind"/>
    <property type="match status" value="1"/>
</dbReference>
<dbReference type="PANTHER" id="PTHR20941:SF1">
    <property type="entry name" value="FOLIC ACID SYNTHESIS PROTEIN FOL1"/>
    <property type="match status" value="1"/>
</dbReference>
<dbReference type="InterPro" id="IPR006390">
    <property type="entry name" value="DHP_synth_dom"/>
</dbReference>
<dbReference type="CDD" id="cd00739">
    <property type="entry name" value="DHPS"/>
    <property type="match status" value="1"/>
</dbReference>
<dbReference type="AlphaFoldDB" id="A0A1L5YCX8"/>
<dbReference type="GO" id="GO:0046656">
    <property type="term" value="P:folic acid biosynthetic process"/>
    <property type="evidence" value="ECO:0007669"/>
    <property type="project" value="UniProtKB-KW"/>
</dbReference>
<dbReference type="GO" id="GO:0046872">
    <property type="term" value="F:metal ion binding"/>
    <property type="evidence" value="ECO:0007669"/>
    <property type="project" value="UniProtKB-KW"/>
</dbReference>
<evidence type="ECO:0000256" key="3">
    <source>
        <dbReference type="ARBA" id="ARBA00001946"/>
    </source>
</evidence>
<keyword evidence="11" id="KW-0934">Plastid</keyword>
<accession>A0A1L5YCX8</accession>
<dbReference type="GO" id="GO:0004156">
    <property type="term" value="F:dihydropteroate synthase activity"/>
    <property type="evidence" value="ECO:0007669"/>
    <property type="project" value="UniProtKB-EC"/>
</dbReference>
<name>A0A1L5YCX8_9EUKA</name>
<dbReference type="InterPro" id="IPR000489">
    <property type="entry name" value="Pterin-binding_dom"/>
</dbReference>
<keyword evidence="6" id="KW-0808">Transferase</keyword>
<evidence type="ECO:0000256" key="6">
    <source>
        <dbReference type="ARBA" id="ARBA00022679"/>
    </source>
</evidence>
<dbReference type="InterPro" id="IPR045031">
    <property type="entry name" value="DHP_synth-like"/>
</dbReference>
<dbReference type="GO" id="GO:0046654">
    <property type="term" value="P:tetrahydrofolate biosynthetic process"/>
    <property type="evidence" value="ECO:0007669"/>
    <property type="project" value="TreeGrafter"/>
</dbReference>